<dbReference type="Proteomes" id="UP000186781">
    <property type="component" value="Unassembled WGS sequence"/>
</dbReference>
<feature type="compositionally biased region" description="Polar residues" evidence="1">
    <location>
        <begin position="157"/>
        <end position="166"/>
    </location>
</feature>
<organism evidence="3 4">
    <name type="scientific">Actinomyces naeslundii</name>
    <dbReference type="NCBI Taxonomy" id="1655"/>
    <lineage>
        <taxon>Bacteria</taxon>
        <taxon>Bacillati</taxon>
        <taxon>Actinomycetota</taxon>
        <taxon>Actinomycetes</taxon>
        <taxon>Actinomycetales</taxon>
        <taxon>Actinomycetaceae</taxon>
        <taxon>Actinomyces</taxon>
    </lineage>
</organism>
<evidence type="ECO:0000313" key="3">
    <source>
        <dbReference type="EMBL" id="OLO80683.1"/>
    </source>
</evidence>
<proteinExistence type="predicted"/>
<keyword evidence="2" id="KW-1133">Transmembrane helix</keyword>
<sequence length="180" mass="19005">MSSTMIGALGGTFSVALLLGLWGEEAQRRAGSTWWAPAALGLLRAEVTAVQGLLILLVTRPSSWVPAAGLALVAVWAGVVRFVRMAQPGAWRQRRWAWLAPHVALVVAWAGLVGVFLPVPGPLGERLTTAAVVVAVMCVFFLAARLMAWCAAHLGTSSQRRGSSPSEYAPVVVPEASSRP</sequence>
<keyword evidence="2" id="KW-0812">Transmembrane</keyword>
<protein>
    <submittedName>
        <fullName evidence="3">Uncharacterized protein</fullName>
    </submittedName>
</protein>
<keyword evidence="4" id="KW-1185">Reference proteome</keyword>
<dbReference type="RefSeq" id="WP_075410440.1">
    <property type="nucleotide sequence ID" value="NZ_MSKX01000041.1"/>
</dbReference>
<name>A0ABX3EZP8_ACTNA</name>
<feature type="transmembrane region" description="Helical" evidence="2">
    <location>
        <begin position="64"/>
        <end position="84"/>
    </location>
</feature>
<keyword evidence="2" id="KW-0472">Membrane</keyword>
<evidence type="ECO:0000313" key="4">
    <source>
        <dbReference type="Proteomes" id="UP000186781"/>
    </source>
</evidence>
<evidence type="ECO:0000256" key="1">
    <source>
        <dbReference type="SAM" id="MobiDB-lite"/>
    </source>
</evidence>
<feature type="transmembrane region" description="Helical" evidence="2">
    <location>
        <begin position="6"/>
        <end position="22"/>
    </location>
</feature>
<accession>A0ABX3EZP8</accession>
<feature type="transmembrane region" description="Helical" evidence="2">
    <location>
        <begin position="34"/>
        <end position="58"/>
    </location>
</feature>
<feature type="region of interest" description="Disordered" evidence="1">
    <location>
        <begin position="157"/>
        <end position="180"/>
    </location>
</feature>
<dbReference type="EMBL" id="MSKX01000041">
    <property type="protein sequence ID" value="OLO80683.1"/>
    <property type="molecule type" value="Genomic_DNA"/>
</dbReference>
<reference evidence="3 4" key="1">
    <citation type="submission" date="2016-12" db="EMBL/GenBank/DDBJ databases">
        <title>Genomic comparison of strains in the 'Actinomyces naeslundii' group.</title>
        <authorList>
            <person name="Mughal S.R."/>
            <person name="Do T."/>
            <person name="Gilbert S.C."/>
            <person name="Witherden E.A."/>
            <person name="Didelot X."/>
            <person name="Beighton D."/>
        </authorList>
    </citation>
    <scope>NUCLEOTIDE SEQUENCE [LARGE SCALE GENOMIC DNA]</scope>
    <source>
        <strain evidence="3 4">WE6B-3</strain>
    </source>
</reference>
<gene>
    <name evidence="3" type="ORF">BKH13_12860</name>
</gene>
<feature type="transmembrane region" description="Helical" evidence="2">
    <location>
        <begin position="129"/>
        <end position="152"/>
    </location>
</feature>
<comment type="caution">
    <text evidence="3">The sequence shown here is derived from an EMBL/GenBank/DDBJ whole genome shotgun (WGS) entry which is preliminary data.</text>
</comment>
<evidence type="ECO:0000256" key="2">
    <source>
        <dbReference type="SAM" id="Phobius"/>
    </source>
</evidence>
<feature type="transmembrane region" description="Helical" evidence="2">
    <location>
        <begin position="96"/>
        <end position="117"/>
    </location>
</feature>